<feature type="region of interest" description="Disordered" evidence="1">
    <location>
        <begin position="13"/>
        <end position="47"/>
    </location>
</feature>
<comment type="caution">
    <text evidence="2">The sequence shown here is derived from an EMBL/GenBank/DDBJ whole genome shotgun (WGS) entry which is preliminary data.</text>
</comment>
<sequence>MVSIDNAAAAVAAAAAAADDDDDHHDDDEDDDDEDIDDDDDDDGDGYLKSGIRFNQWLNLDKENYEFLVKASMFPILRKQRFLTILSRQGFERRNQILPVSKHTKARGEH</sequence>
<evidence type="ECO:0000313" key="3">
    <source>
        <dbReference type="Proteomes" id="UP000735302"/>
    </source>
</evidence>
<protein>
    <submittedName>
        <fullName evidence="2">Uncharacterized protein</fullName>
    </submittedName>
</protein>
<dbReference type="Proteomes" id="UP000735302">
    <property type="component" value="Unassembled WGS sequence"/>
</dbReference>
<keyword evidence="3" id="KW-1185">Reference proteome</keyword>
<dbReference type="AlphaFoldDB" id="A0AAV4AQN8"/>
<accession>A0AAV4AQN8</accession>
<feature type="compositionally biased region" description="Acidic residues" evidence="1">
    <location>
        <begin position="18"/>
        <end position="45"/>
    </location>
</feature>
<proteinExistence type="predicted"/>
<dbReference type="EMBL" id="BLXT01004061">
    <property type="protein sequence ID" value="GFO09252.1"/>
    <property type="molecule type" value="Genomic_DNA"/>
</dbReference>
<evidence type="ECO:0000256" key="1">
    <source>
        <dbReference type="SAM" id="MobiDB-lite"/>
    </source>
</evidence>
<name>A0AAV4AQN8_9GAST</name>
<reference evidence="2 3" key="1">
    <citation type="journal article" date="2021" name="Elife">
        <title>Chloroplast acquisition without the gene transfer in kleptoplastic sea slugs, Plakobranchus ocellatus.</title>
        <authorList>
            <person name="Maeda T."/>
            <person name="Takahashi S."/>
            <person name="Yoshida T."/>
            <person name="Shimamura S."/>
            <person name="Takaki Y."/>
            <person name="Nagai Y."/>
            <person name="Toyoda A."/>
            <person name="Suzuki Y."/>
            <person name="Arimoto A."/>
            <person name="Ishii H."/>
            <person name="Satoh N."/>
            <person name="Nishiyama T."/>
            <person name="Hasebe M."/>
            <person name="Maruyama T."/>
            <person name="Minagawa J."/>
            <person name="Obokata J."/>
            <person name="Shigenobu S."/>
        </authorList>
    </citation>
    <scope>NUCLEOTIDE SEQUENCE [LARGE SCALE GENOMIC DNA]</scope>
</reference>
<evidence type="ECO:0000313" key="2">
    <source>
        <dbReference type="EMBL" id="GFO09252.1"/>
    </source>
</evidence>
<organism evidence="2 3">
    <name type="scientific">Plakobranchus ocellatus</name>
    <dbReference type="NCBI Taxonomy" id="259542"/>
    <lineage>
        <taxon>Eukaryota</taxon>
        <taxon>Metazoa</taxon>
        <taxon>Spiralia</taxon>
        <taxon>Lophotrochozoa</taxon>
        <taxon>Mollusca</taxon>
        <taxon>Gastropoda</taxon>
        <taxon>Heterobranchia</taxon>
        <taxon>Euthyneura</taxon>
        <taxon>Panpulmonata</taxon>
        <taxon>Sacoglossa</taxon>
        <taxon>Placobranchoidea</taxon>
        <taxon>Plakobranchidae</taxon>
        <taxon>Plakobranchus</taxon>
    </lineage>
</organism>
<gene>
    <name evidence="2" type="ORF">PoB_003575700</name>
</gene>